<reference evidence="1" key="1">
    <citation type="submission" date="2023-10" db="EMBL/GenBank/DDBJ databases">
        <authorList>
            <person name="Chen Y."/>
            <person name="Shah S."/>
            <person name="Dougan E. K."/>
            <person name="Thang M."/>
            <person name="Chan C."/>
        </authorList>
    </citation>
    <scope>NUCLEOTIDE SEQUENCE [LARGE SCALE GENOMIC DNA]</scope>
</reference>
<accession>A0ABN9XWU8</accession>
<gene>
    <name evidence="1" type="ORF">PCOR1329_LOCUS80089</name>
</gene>
<proteinExistence type="predicted"/>
<comment type="caution">
    <text evidence="1">The sequence shown here is derived from an EMBL/GenBank/DDBJ whole genome shotgun (WGS) entry which is preliminary data.</text>
</comment>
<organism evidence="1 2">
    <name type="scientific">Prorocentrum cordatum</name>
    <dbReference type="NCBI Taxonomy" id="2364126"/>
    <lineage>
        <taxon>Eukaryota</taxon>
        <taxon>Sar</taxon>
        <taxon>Alveolata</taxon>
        <taxon>Dinophyceae</taxon>
        <taxon>Prorocentrales</taxon>
        <taxon>Prorocentraceae</taxon>
        <taxon>Prorocentrum</taxon>
    </lineage>
</organism>
<dbReference type="Proteomes" id="UP001189429">
    <property type="component" value="Unassembled WGS sequence"/>
</dbReference>
<sequence length="262" mass="28081">RASVVPGSNVRSVGGARSALRLHVKCAEARSLEGKEFLVSRAEFAVFSGLFRSERAFANYVCHLRAVSFAFGFAAEALEESVVKRIKHAVAKRTSFVPRPKTFVLRGLIERVLTLATEGRVGRRLALLFALAYKFLLRLPSEALIISVSSCGAFDAAAPASVVVAGAALSLWLARRKNKGRPATWWRRCWCASLRISCPVHASGPCLASGARDCPLSAGIASAAATEVNANVYATRAMRRGHAWDLLVGGSTVGEIKRAGGW</sequence>
<dbReference type="EMBL" id="CAUYUJ010021314">
    <property type="protein sequence ID" value="CAK0903913.1"/>
    <property type="molecule type" value="Genomic_DNA"/>
</dbReference>
<feature type="non-terminal residue" evidence="1">
    <location>
        <position position="1"/>
    </location>
</feature>
<evidence type="ECO:0000313" key="1">
    <source>
        <dbReference type="EMBL" id="CAK0903913.1"/>
    </source>
</evidence>
<name>A0ABN9XWU8_9DINO</name>
<keyword evidence="2" id="KW-1185">Reference proteome</keyword>
<protein>
    <submittedName>
        <fullName evidence="1">Uncharacterized protein</fullName>
    </submittedName>
</protein>
<evidence type="ECO:0000313" key="2">
    <source>
        <dbReference type="Proteomes" id="UP001189429"/>
    </source>
</evidence>